<dbReference type="PANTHER" id="PTHR30346:SF17">
    <property type="entry name" value="LYSR FAMILY TRANSCRIPTIONAL REGULATOR"/>
    <property type="match status" value="1"/>
</dbReference>
<evidence type="ECO:0000256" key="3">
    <source>
        <dbReference type="ARBA" id="ARBA00023125"/>
    </source>
</evidence>
<keyword evidence="3" id="KW-0238">DNA-binding</keyword>
<dbReference type="STRING" id="246199.CUS_4399"/>
<dbReference type="eggNOG" id="COG0583">
    <property type="taxonomic scope" value="Bacteria"/>
</dbReference>
<dbReference type="Gene3D" id="1.10.10.10">
    <property type="entry name" value="Winged helix-like DNA-binding domain superfamily/Winged helix DNA-binding domain"/>
    <property type="match status" value="1"/>
</dbReference>
<proteinExistence type="inferred from homology"/>
<evidence type="ECO:0000256" key="1">
    <source>
        <dbReference type="ARBA" id="ARBA00009437"/>
    </source>
</evidence>
<reference evidence="6 7" key="1">
    <citation type="submission" date="2011-02" db="EMBL/GenBank/DDBJ databases">
        <authorList>
            <person name="Nelson K.E."/>
            <person name="Sutton G."/>
            <person name="Torralba M."/>
            <person name="Durkin S."/>
            <person name="Harkins D."/>
            <person name="Montgomery R."/>
            <person name="Ziemer C."/>
            <person name="Klaassens E."/>
            <person name="Ocuiv P."/>
            <person name="Morrison M."/>
        </authorList>
    </citation>
    <scope>NUCLEOTIDE SEQUENCE [LARGE SCALE GENOMIC DNA]</scope>
    <source>
        <strain evidence="6 7">8</strain>
    </source>
</reference>
<dbReference type="Pfam" id="PF03466">
    <property type="entry name" value="LysR_substrate"/>
    <property type="match status" value="1"/>
</dbReference>
<evidence type="ECO:0000256" key="2">
    <source>
        <dbReference type="ARBA" id="ARBA00023015"/>
    </source>
</evidence>
<dbReference type="PROSITE" id="PS50931">
    <property type="entry name" value="HTH_LYSR"/>
    <property type="match status" value="1"/>
</dbReference>
<evidence type="ECO:0000259" key="5">
    <source>
        <dbReference type="PROSITE" id="PS50931"/>
    </source>
</evidence>
<dbReference type="PRINTS" id="PR00039">
    <property type="entry name" value="HTHLYSR"/>
</dbReference>
<gene>
    <name evidence="6" type="ORF">CUS_4399</name>
</gene>
<keyword evidence="7" id="KW-1185">Reference proteome</keyword>
<dbReference type="CDD" id="cd05466">
    <property type="entry name" value="PBP2_LTTR_substrate"/>
    <property type="match status" value="1"/>
</dbReference>
<dbReference type="InterPro" id="IPR005119">
    <property type="entry name" value="LysR_subst-bd"/>
</dbReference>
<evidence type="ECO:0000313" key="6">
    <source>
        <dbReference type="EMBL" id="EGC02978.1"/>
    </source>
</evidence>
<dbReference type="GO" id="GO:0003677">
    <property type="term" value="F:DNA binding"/>
    <property type="evidence" value="ECO:0007669"/>
    <property type="project" value="UniProtKB-KW"/>
</dbReference>
<name>E9SCL7_RUMAL</name>
<sequence length="280" mass="31904">MPELYLMRQLVAFKEYGTLSEAAERLYLSQPALSRNMRKLEDEIGVPLFVRSRNKLELNENGVLTAELAEKAISEIDSIAKQVRDFDRSRKTISLGVCAPAPIWKLTPLLSQLYPTMTIKTEIADETELLEGLHNGQYQLIVLHFKPENKHYISSACGTEKLFFSLPPTHRLANKTTLSFSELDGESFLLMSEIGFWHDMTVRKMPHSRFLIQNDRTTFDEIINASVLPTFSTDTANAFLGKSAERVEVPITDEEAEVHYFLVCLKDNEKQFRQLLEGTA</sequence>
<organism evidence="6 7">
    <name type="scientific">Ruminococcus albus 8</name>
    <dbReference type="NCBI Taxonomy" id="246199"/>
    <lineage>
        <taxon>Bacteria</taxon>
        <taxon>Bacillati</taxon>
        <taxon>Bacillota</taxon>
        <taxon>Clostridia</taxon>
        <taxon>Eubacteriales</taxon>
        <taxon>Oscillospiraceae</taxon>
        <taxon>Ruminococcus</taxon>
    </lineage>
</organism>
<dbReference type="AlphaFoldDB" id="E9SCL7"/>
<keyword evidence="4" id="KW-0804">Transcription</keyword>
<dbReference type="EMBL" id="ADKM02000083">
    <property type="protein sequence ID" value="EGC02978.1"/>
    <property type="molecule type" value="Genomic_DNA"/>
</dbReference>
<dbReference type="RefSeq" id="WP_002849837.1">
    <property type="nucleotide sequence ID" value="NZ_ADKM02000083.1"/>
</dbReference>
<dbReference type="SUPFAM" id="SSF53850">
    <property type="entry name" value="Periplasmic binding protein-like II"/>
    <property type="match status" value="1"/>
</dbReference>
<dbReference type="GO" id="GO:0003700">
    <property type="term" value="F:DNA-binding transcription factor activity"/>
    <property type="evidence" value="ECO:0007669"/>
    <property type="project" value="InterPro"/>
</dbReference>
<dbReference type="Gene3D" id="3.40.190.10">
    <property type="entry name" value="Periplasmic binding protein-like II"/>
    <property type="match status" value="2"/>
</dbReference>
<dbReference type="InterPro" id="IPR036388">
    <property type="entry name" value="WH-like_DNA-bd_sf"/>
</dbReference>
<evidence type="ECO:0000313" key="7">
    <source>
        <dbReference type="Proteomes" id="UP000004259"/>
    </source>
</evidence>
<comment type="caution">
    <text evidence="6">The sequence shown here is derived from an EMBL/GenBank/DDBJ whole genome shotgun (WGS) entry which is preliminary data.</text>
</comment>
<protein>
    <submittedName>
        <fullName evidence="6">Transcriptional regulator, LysR family</fullName>
    </submittedName>
</protein>
<keyword evidence="2" id="KW-0805">Transcription regulation</keyword>
<dbReference type="OrthoDB" id="79118at2"/>
<evidence type="ECO:0000256" key="4">
    <source>
        <dbReference type="ARBA" id="ARBA00023163"/>
    </source>
</evidence>
<dbReference type="InterPro" id="IPR000847">
    <property type="entry name" value="LysR_HTH_N"/>
</dbReference>
<dbReference type="SUPFAM" id="SSF46785">
    <property type="entry name" value="Winged helix' DNA-binding domain"/>
    <property type="match status" value="1"/>
</dbReference>
<dbReference type="Pfam" id="PF00126">
    <property type="entry name" value="HTH_1"/>
    <property type="match status" value="1"/>
</dbReference>
<feature type="domain" description="HTH lysR-type" evidence="5">
    <location>
        <begin position="2"/>
        <end position="59"/>
    </location>
</feature>
<dbReference type="InterPro" id="IPR036390">
    <property type="entry name" value="WH_DNA-bd_sf"/>
</dbReference>
<dbReference type="GO" id="GO:0032993">
    <property type="term" value="C:protein-DNA complex"/>
    <property type="evidence" value="ECO:0007669"/>
    <property type="project" value="TreeGrafter"/>
</dbReference>
<dbReference type="Proteomes" id="UP000004259">
    <property type="component" value="Unassembled WGS sequence"/>
</dbReference>
<accession>E9SCL7</accession>
<dbReference type="PANTHER" id="PTHR30346">
    <property type="entry name" value="TRANSCRIPTIONAL DUAL REGULATOR HCAR-RELATED"/>
    <property type="match status" value="1"/>
</dbReference>
<comment type="similarity">
    <text evidence="1">Belongs to the LysR transcriptional regulatory family.</text>
</comment>